<dbReference type="AlphaFoldDB" id="A0A7C8IDW5"/>
<evidence type="ECO:0000256" key="1">
    <source>
        <dbReference type="SAM" id="MobiDB-lite"/>
    </source>
</evidence>
<feature type="compositionally biased region" description="Basic residues" evidence="1">
    <location>
        <begin position="1"/>
        <end position="17"/>
    </location>
</feature>
<comment type="caution">
    <text evidence="2">The sequence shown here is derived from an EMBL/GenBank/DDBJ whole genome shotgun (WGS) entry which is preliminary data.</text>
</comment>
<protein>
    <submittedName>
        <fullName evidence="2">Uncharacterized protein</fullName>
    </submittedName>
</protein>
<proteinExistence type="predicted"/>
<organism evidence="2 3">
    <name type="scientific">Massariosphaeria phaeospora</name>
    <dbReference type="NCBI Taxonomy" id="100035"/>
    <lineage>
        <taxon>Eukaryota</taxon>
        <taxon>Fungi</taxon>
        <taxon>Dikarya</taxon>
        <taxon>Ascomycota</taxon>
        <taxon>Pezizomycotina</taxon>
        <taxon>Dothideomycetes</taxon>
        <taxon>Pleosporomycetidae</taxon>
        <taxon>Pleosporales</taxon>
        <taxon>Pleosporales incertae sedis</taxon>
        <taxon>Massariosphaeria</taxon>
    </lineage>
</organism>
<evidence type="ECO:0000313" key="3">
    <source>
        <dbReference type="Proteomes" id="UP000481861"/>
    </source>
</evidence>
<gene>
    <name evidence="2" type="ORF">BDV95DRAFT_141496</name>
</gene>
<feature type="region of interest" description="Disordered" evidence="1">
    <location>
        <begin position="1"/>
        <end position="39"/>
    </location>
</feature>
<evidence type="ECO:0000313" key="2">
    <source>
        <dbReference type="EMBL" id="KAF2877234.1"/>
    </source>
</evidence>
<name>A0A7C8IDW5_9PLEO</name>
<dbReference type="Proteomes" id="UP000481861">
    <property type="component" value="Unassembled WGS sequence"/>
</dbReference>
<sequence length="170" mass="18430">MTGGRRLRTQKPQHNRPHPVSQAMGGPQHESTFSHASPKWPRTGSDVSCFIGISFSDTLPHIVLRLHCVVALHGQVIILVTDTVPGAPGACVPIIAFHRVSFRTDRAYAFHAEPTYLLNTLCLYPTIRTSPRCVGGSALSQAPRQLHDRGYTKLSLGKSVPTTCGVSALI</sequence>
<reference evidence="2 3" key="1">
    <citation type="submission" date="2020-01" db="EMBL/GenBank/DDBJ databases">
        <authorList>
            <consortium name="DOE Joint Genome Institute"/>
            <person name="Haridas S."/>
            <person name="Albert R."/>
            <person name="Binder M."/>
            <person name="Bloem J."/>
            <person name="Labutti K."/>
            <person name="Salamov A."/>
            <person name="Andreopoulos B."/>
            <person name="Baker S.E."/>
            <person name="Barry K."/>
            <person name="Bills G."/>
            <person name="Bluhm B.H."/>
            <person name="Cannon C."/>
            <person name="Castanera R."/>
            <person name="Culley D.E."/>
            <person name="Daum C."/>
            <person name="Ezra D."/>
            <person name="Gonzalez J.B."/>
            <person name="Henrissat B."/>
            <person name="Kuo A."/>
            <person name="Liang C."/>
            <person name="Lipzen A."/>
            <person name="Lutzoni F."/>
            <person name="Magnuson J."/>
            <person name="Mondo S."/>
            <person name="Nolan M."/>
            <person name="Ohm R."/>
            <person name="Pangilinan J."/>
            <person name="Park H.-J.H."/>
            <person name="Ramirez L."/>
            <person name="Alfaro M."/>
            <person name="Sun H."/>
            <person name="Tritt A."/>
            <person name="Yoshinaga Y."/>
            <person name="Zwiers L.-H.L."/>
            <person name="Turgeon B.G."/>
            <person name="Goodwin S.B."/>
            <person name="Spatafora J.W."/>
            <person name="Crous P.W."/>
            <person name="Grigoriev I.V."/>
        </authorList>
    </citation>
    <scope>NUCLEOTIDE SEQUENCE [LARGE SCALE GENOMIC DNA]</scope>
    <source>
        <strain evidence="2 3">CBS 611.86</strain>
    </source>
</reference>
<dbReference type="EMBL" id="JAADJZ010000002">
    <property type="protein sequence ID" value="KAF2877234.1"/>
    <property type="molecule type" value="Genomic_DNA"/>
</dbReference>
<keyword evidence="3" id="KW-1185">Reference proteome</keyword>
<accession>A0A7C8IDW5</accession>